<protein>
    <recommendedName>
        <fullName evidence="2">Phage protein</fullName>
    </recommendedName>
</protein>
<proteinExistence type="predicted"/>
<dbReference type="InterPro" id="IPR046242">
    <property type="entry name" value="DUF6275"/>
</dbReference>
<name>A0A8S5M3Y1_9CAUD</name>
<dbReference type="Pfam" id="PF19791">
    <property type="entry name" value="DUF6275"/>
    <property type="match status" value="1"/>
</dbReference>
<reference evidence="1" key="1">
    <citation type="journal article" date="2021" name="Proc. Natl. Acad. Sci. U.S.A.">
        <title>A Catalog of Tens of Thousands of Viruses from Human Metagenomes Reveals Hidden Associations with Chronic Diseases.</title>
        <authorList>
            <person name="Tisza M.J."/>
            <person name="Buck C.B."/>
        </authorList>
    </citation>
    <scope>NUCLEOTIDE SEQUENCE</scope>
    <source>
        <strain evidence="1">CtnYE48</strain>
    </source>
</reference>
<sequence length="90" mass="10504">MYELQEKAINAARTVLFNEFDYNANEITPDDMFIVWFCKTLQNWKALVSGVNIKEYIEVTYNGDKQEIYVDVYQKACNQCLKDGGDEDCQ</sequence>
<accession>A0A8S5M3Y1</accession>
<evidence type="ECO:0008006" key="2">
    <source>
        <dbReference type="Google" id="ProtNLM"/>
    </source>
</evidence>
<evidence type="ECO:0000313" key="1">
    <source>
        <dbReference type="EMBL" id="DAD76932.1"/>
    </source>
</evidence>
<dbReference type="EMBL" id="BK014814">
    <property type="protein sequence ID" value="DAD76932.1"/>
    <property type="molecule type" value="Genomic_DNA"/>
</dbReference>
<organism evidence="1">
    <name type="scientific">Podoviridae sp. ctnYE48</name>
    <dbReference type="NCBI Taxonomy" id="2826576"/>
    <lineage>
        <taxon>Viruses</taxon>
        <taxon>Duplodnaviria</taxon>
        <taxon>Heunggongvirae</taxon>
        <taxon>Uroviricota</taxon>
        <taxon>Caudoviricetes</taxon>
    </lineage>
</organism>